<feature type="domain" description="AB hydrolase-1" evidence="1">
    <location>
        <begin position="6"/>
        <end position="124"/>
    </location>
</feature>
<dbReference type="Pfam" id="PF12697">
    <property type="entry name" value="Abhydrolase_6"/>
    <property type="match status" value="1"/>
</dbReference>
<protein>
    <recommendedName>
        <fullName evidence="1">AB hydrolase-1 domain-containing protein</fullName>
    </recommendedName>
</protein>
<dbReference type="Gene3D" id="3.40.50.1820">
    <property type="entry name" value="alpha/beta hydrolase"/>
    <property type="match status" value="1"/>
</dbReference>
<dbReference type="PANTHER" id="PTHR15394">
    <property type="entry name" value="SERINE HYDROLASE RBBP9"/>
    <property type="match status" value="1"/>
</dbReference>
<gene>
    <name evidence="2" type="ORF">GCM10017772_28800</name>
</gene>
<reference evidence="2" key="1">
    <citation type="journal article" date="2014" name="Int. J. Syst. Evol. Microbiol.">
        <title>Complete genome sequence of Corynebacterium casei LMG S-19264T (=DSM 44701T), isolated from a smear-ripened cheese.</title>
        <authorList>
            <consortium name="US DOE Joint Genome Institute (JGI-PGF)"/>
            <person name="Walter F."/>
            <person name="Albersmeier A."/>
            <person name="Kalinowski J."/>
            <person name="Ruckert C."/>
        </authorList>
    </citation>
    <scope>NUCLEOTIDE SEQUENCE</scope>
    <source>
        <strain evidence="2">CGMCC 4.7398</strain>
    </source>
</reference>
<dbReference type="InterPro" id="IPR000073">
    <property type="entry name" value="AB_hydrolase_1"/>
</dbReference>
<dbReference type="PANTHER" id="PTHR15394:SF3">
    <property type="entry name" value="SERINE HYDROLASE RBBP9"/>
    <property type="match status" value="1"/>
</dbReference>
<sequence length="173" mass="18977">MGRRAIIFHGTGARPEWIWYPWLADQLRTRGYDVETPHHPGTNVEPIATFLPTVLAAHTFDEDTVLVGHSGGAALLLALLEHLDVAVAQAVLVAGYSTLPNDQPEPVLQDTYDWAAIRSHASSFVFLNSVTDEFGCDADQGRAMFDRLGGTLVVRDDGHFTSDTLELVNRLIP</sequence>
<dbReference type="Proteomes" id="UP000627369">
    <property type="component" value="Unassembled WGS sequence"/>
</dbReference>
<dbReference type="SUPFAM" id="SSF53474">
    <property type="entry name" value="alpha/beta-Hydrolases"/>
    <property type="match status" value="1"/>
</dbReference>
<dbReference type="InterPro" id="IPR029058">
    <property type="entry name" value="AB_hydrolase_fold"/>
</dbReference>
<comment type="caution">
    <text evidence="2">The sequence shown here is derived from an EMBL/GenBank/DDBJ whole genome shotgun (WGS) entry which is preliminary data.</text>
</comment>
<name>A0A919FYA4_9MICO</name>
<evidence type="ECO:0000313" key="3">
    <source>
        <dbReference type="Proteomes" id="UP000627369"/>
    </source>
</evidence>
<dbReference type="RefSeq" id="WP_189669960.1">
    <property type="nucleotide sequence ID" value="NZ_BNAS01000004.1"/>
</dbReference>
<dbReference type="GO" id="GO:0016787">
    <property type="term" value="F:hydrolase activity"/>
    <property type="evidence" value="ECO:0007669"/>
    <property type="project" value="InterPro"/>
</dbReference>
<evidence type="ECO:0000313" key="2">
    <source>
        <dbReference type="EMBL" id="GHH74630.1"/>
    </source>
</evidence>
<dbReference type="EMBL" id="BNAS01000004">
    <property type="protein sequence ID" value="GHH74630.1"/>
    <property type="molecule type" value="Genomic_DNA"/>
</dbReference>
<reference evidence="2" key="2">
    <citation type="submission" date="2020-09" db="EMBL/GenBank/DDBJ databases">
        <authorList>
            <person name="Sun Q."/>
            <person name="Zhou Y."/>
        </authorList>
    </citation>
    <scope>NUCLEOTIDE SEQUENCE</scope>
    <source>
        <strain evidence="2">CGMCC 4.7398</strain>
    </source>
</reference>
<dbReference type="AlphaFoldDB" id="A0A919FYA4"/>
<accession>A0A919FYA4</accession>
<organism evidence="2 3">
    <name type="scientific">Promicromonospora soli</name>
    <dbReference type="NCBI Taxonomy" id="2035533"/>
    <lineage>
        <taxon>Bacteria</taxon>
        <taxon>Bacillati</taxon>
        <taxon>Actinomycetota</taxon>
        <taxon>Actinomycetes</taxon>
        <taxon>Micrococcales</taxon>
        <taxon>Promicromonosporaceae</taxon>
        <taxon>Promicromonospora</taxon>
    </lineage>
</organism>
<dbReference type="InterPro" id="IPR010662">
    <property type="entry name" value="RBBP9/YdeN"/>
</dbReference>
<evidence type="ECO:0000259" key="1">
    <source>
        <dbReference type="Pfam" id="PF12697"/>
    </source>
</evidence>
<keyword evidence="3" id="KW-1185">Reference proteome</keyword>
<proteinExistence type="predicted"/>